<dbReference type="EMBL" id="ATHJ01000133">
    <property type="protein sequence ID" value="EPR32531.1"/>
    <property type="molecule type" value="Genomic_DNA"/>
</dbReference>
<feature type="transmembrane region" description="Helical" evidence="2">
    <location>
        <begin position="62"/>
        <end position="82"/>
    </location>
</feature>
<keyword evidence="2" id="KW-1133">Transmembrane helix</keyword>
<evidence type="ECO:0000256" key="1">
    <source>
        <dbReference type="SAM" id="MobiDB-lite"/>
    </source>
</evidence>
<protein>
    <submittedName>
        <fullName evidence="3">Uncharacterized protein</fullName>
    </submittedName>
</protein>
<dbReference type="Proteomes" id="UP000014977">
    <property type="component" value="Unassembled WGS sequence"/>
</dbReference>
<feature type="region of interest" description="Disordered" evidence="1">
    <location>
        <begin position="1"/>
        <end position="22"/>
    </location>
</feature>
<feature type="compositionally biased region" description="Basic and acidic residues" evidence="1">
    <location>
        <begin position="1"/>
        <end position="14"/>
    </location>
</feature>
<evidence type="ECO:0000313" key="4">
    <source>
        <dbReference type="Proteomes" id="UP000014977"/>
    </source>
</evidence>
<sequence length="202" mass="21388">MAQDETKNPTRNEDPQPDGPPENRAAQLGLGFLFGMIFGFLLQKGGVAKYEVLIGMLLFEDFTVVKVMMSAVVVGMIGIYALHTAGLVKLHIKPTRYGANTLGGILFGIGFGLAAYCPGTGAAALGQGNFDAIAVLLGLMAGSYVFAEASGWLARTVNRWGDRGMLTLDRVLNLKPRVSVPVVATVLVLVLAAIHVFVDPTP</sequence>
<keyword evidence="4" id="KW-1185">Reference proteome</keyword>
<gene>
    <name evidence="3" type="ORF">dsmv_3613</name>
</gene>
<dbReference type="Pfam" id="PF04143">
    <property type="entry name" value="Sulf_transp"/>
    <property type="match status" value="1"/>
</dbReference>
<dbReference type="AlphaFoldDB" id="S7T7G5"/>
<keyword evidence="2" id="KW-0812">Transmembrane</keyword>
<reference evidence="3 4" key="1">
    <citation type="journal article" date="2013" name="Genome Announc.">
        <title>Draft genome sequences for three mercury-methylating, sulfate-reducing bacteria.</title>
        <authorList>
            <person name="Brown S.D."/>
            <person name="Hurt R.A.Jr."/>
            <person name="Gilmour C.C."/>
            <person name="Elias D.A."/>
        </authorList>
    </citation>
    <scope>NUCLEOTIDE SEQUENCE [LARGE SCALE GENOMIC DNA]</scope>
    <source>
        <strain evidence="3 4">DSM 2059</strain>
    </source>
</reference>
<dbReference type="STRING" id="897.B2D07_00935"/>
<evidence type="ECO:0000313" key="3">
    <source>
        <dbReference type="EMBL" id="EPR32531.1"/>
    </source>
</evidence>
<feature type="transmembrane region" description="Helical" evidence="2">
    <location>
        <begin position="178"/>
        <end position="198"/>
    </location>
</feature>
<accession>S7T7G5</accession>
<dbReference type="OrthoDB" id="9790409at2"/>
<comment type="caution">
    <text evidence="3">The sequence shown here is derived from an EMBL/GenBank/DDBJ whole genome shotgun (WGS) entry which is preliminary data.</text>
</comment>
<dbReference type="RefSeq" id="WP_020878769.1">
    <property type="nucleotide sequence ID" value="NZ_ATHJ01000133.1"/>
</dbReference>
<feature type="transmembrane region" description="Helical" evidence="2">
    <location>
        <begin position="102"/>
        <end position="126"/>
    </location>
</feature>
<evidence type="ECO:0000256" key="2">
    <source>
        <dbReference type="SAM" id="Phobius"/>
    </source>
</evidence>
<dbReference type="eggNOG" id="COG2391">
    <property type="taxonomic scope" value="Bacteria"/>
</dbReference>
<keyword evidence="2" id="KW-0472">Membrane</keyword>
<feature type="transmembrane region" description="Helical" evidence="2">
    <location>
        <begin position="25"/>
        <end position="42"/>
    </location>
</feature>
<proteinExistence type="predicted"/>
<organism evidence="3 4">
    <name type="scientific">Desulfococcus multivorans DSM 2059</name>
    <dbReference type="NCBI Taxonomy" id="1121405"/>
    <lineage>
        <taxon>Bacteria</taxon>
        <taxon>Pseudomonadati</taxon>
        <taxon>Thermodesulfobacteriota</taxon>
        <taxon>Desulfobacteria</taxon>
        <taxon>Desulfobacterales</taxon>
        <taxon>Desulfococcaceae</taxon>
        <taxon>Desulfococcus</taxon>
    </lineage>
</organism>
<dbReference type="InterPro" id="IPR007272">
    <property type="entry name" value="Sulf_transp_TsuA/YedE"/>
</dbReference>
<feature type="transmembrane region" description="Helical" evidence="2">
    <location>
        <begin position="132"/>
        <end position="157"/>
    </location>
</feature>
<name>S7T7G5_DESML</name>
<dbReference type="PATRIC" id="fig|1121405.3.peg.4215"/>